<dbReference type="Proteomes" id="UP001589774">
    <property type="component" value="Unassembled WGS sequence"/>
</dbReference>
<proteinExistence type="inferred from homology"/>
<evidence type="ECO:0000256" key="6">
    <source>
        <dbReference type="ARBA" id="ARBA00029466"/>
    </source>
</evidence>
<comment type="similarity">
    <text evidence="6">Belongs to the Vsr family.</text>
</comment>
<keyword evidence="9" id="KW-1185">Reference proteome</keyword>
<accession>A0ABV6HDW1</accession>
<sequence>MEIQEGPSPRSSKWHQRFLRMYIVIDSLKTSLIKECYLCVMVFHPAGEDPIKVPRFEEAAGFYTTKQRSYNMSRVKGKNSKPELTLRRALWAKNLRFRLHDKALPGKPDIVIKKYKLAIFVDGEFWHGYNWEKNKHQIKSNKAFWIPKIERNMQKDRINHEKLREMGYTVFRFWSDEVKRNLPRVVNQIMLYVETAREIKIP</sequence>
<evidence type="ECO:0000259" key="7">
    <source>
        <dbReference type="Pfam" id="PF04480"/>
    </source>
</evidence>
<gene>
    <name evidence="8" type="ORF">ACFFI0_02085</name>
</gene>
<evidence type="ECO:0000256" key="1">
    <source>
        <dbReference type="ARBA" id="ARBA00022722"/>
    </source>
</evidence>
<dbReference type="Gene3D" id="3.40.960.10">
    <property type="entry name" value="VSR Endonuclease"/>
    <property type="match status" value="1"/>
</dbReference>
<evidence type="ECO:0000256" key="5">
    <source>
        <dbReference type="ARBA" id="ARBA00023204"/>
    </source>
</evidence>
<feature type="domain" description="DUF559" evidence="7">
    <location>
        <begin position="152"/>
        <end position="192"/>
    </location>
</feature>
<protein>
    <submittedName>
        <fullName evidence="8">Very short patch repair endonuclease</fullName>
    </submittedName>
</protein>
<dbReference type="CDD" id="cd00221">
    <property type="entry name" value="Vsr"/>
    <property type="match status" value="1"/>
</dbReference>
<evidence type="ECO:0000313" key="9">
    <source>
        <dbReference type="Proteomes" id="UP001589774"/>
    </source>
</evidence>
<reference evidence="8 9" key="1">
    <citation type="submission" date="2024-09" db="EMBL/GenBank/DDBJ databases">
        <authorList>
            <person name="Sun Q."/>
            <person name="Mori K."/>
        </authorList>
    </citation>
    <scope>NUCLEOTIDE SEQUENCE [LARGE SCALE GENOMIC DNA]</scope>
    <source>
        <strain evidence="8 9">CCM 7765</strain>
    </source>
</reference>
<dbReference type="NCBIfam" id="TIGR00632">
    <property type="entry name" value="vsr"/>
    <property type="match status" value="1"/>
</dbReference>
<dbReference type="InterPro" id="IPR004603">
    <property type="entry name" value="DNA_mismatch_endonuc_vsr"/>
</dbReference>
<keyword evidence="4" id="KW-0378">Hydrolase</keyword>
<evidence type="ECO:0000256" key="3">
    <source>
        <dbReference type="ARBA" id="ARBA00022763"/>
    </source>
</evidence>
<dbReference type="GO" id="GO:0004519">
    <property type="term" value="F:endonuclease activity"/>
    <property type="evidence" value="ECO:0007669"/>
    <property type="project" value="UniProtKB-KW"/>
</dbReference>
<keyword evidence="2 8" id="KW-0255">Endonuclease</keyword>
<evidence type="ECO:0000313" key="8">
    <source>
        <dbReference type="EMBL" id="MFC0317073.1"/>
    </source>
</evidence>
<keyword evidence="3" id="KW-0227">DNA damage</keyword>
<organism evidence="8 9">
    <name type="scientific">Olivibacter oleidegradans</name>
    <dbReference type="NCBI Taxonomy" id="760123"/>
    <lineage>
        <taxon>Bacteria</taxon>
        <taxon>Pseudomonadati</taxon>
        <taxon>Bacteroidota</taxon>
        <taxon>Sphingobacteriia</taxon>
        <taxon>Sphingobacteriales</taxon>
        <taxon>Sphingobacteriaceae</taxon>
        <taxon>Olivibacter</taxon>
    </lineage>
</organism>
<dbReference type="Pfam" id="PF04480">
    <property type="entry name" value="DUF559"/>
    <property type="match status" value="1"/>
</dbReference>
<dbReference type="Pfam" id="PF03852">
    <property type="entry name" value="Vsr"/>
    <property type="match status" value="1"/>
</dbReference>
<dbReference type="RefSeq" id="WP_242627121.1">
    <property type="nucleotide sequence ID" value="NZ_JBHLWO010000001.1"/>
</dbReference>
<comment type="caution">
    <text evidence="8">The sequence shown here is derived from an EMBL/GenBank/DDBJ whole genome shotgun (WGS) entry which is preliminary data.</text>
</comment>
<dbReference type="SUPFAM" id="SSF52980">
    <property type="entry name" value="Restriction endonuclease-like"/>
    <property type="match status" value="1"/>
</dbReference>
<evidence type="ECO:0000256" key="4">
    <source>
        <dbReference type="ARBA" id="ARBA00022801"/>
    </source>
</evidence>
<evidence type="ECO:0000256" key="2">
    <source>
        <dbReference type="ARBA" id="ARBA00022759"/>
    </source>
</evidence>
<keyword evidence="5" id="KW-0234">DNA repair</keyword>
<dbReference type="InterPro" id="IPR007569">
    <property type="entry name" value="DUF559"/>
</dbReference>
<name>A0ABV6HDW1_9SPHI</name>
<keyword evidence="1" id="KW-0540">Nuclease</keyword>
<dbReference type="EMBL" id="JBHLWO010000001">
    <property type="protein sequence ID" value="MFC0317073.1"/>
    <property type="molecule type" value="Genomic_DNA"/>
</dbReference>
<dbReference type="InterPro" id="IPR011335">
    <property type="entry name" value="Restrct_endonuc-II-like"/>
</dbReference>